<dbReference type="AlphaFoldDB" id="A0A3S4DMS9"/>
<dbReference type="InterPro" id="IPR004714">
    <property type="entry name" value="Cyt_oxidase_maturation_cbb3"/>
</dbReference>
<gene>
    <name evidence="2" type="ORF">DEVEQU_00155</name>
</gene>
<evidence type="ECO:0000313" key="3">
    <source>
        <dbReference type="Proteomes" id="UP000268844"/>
    </source>
</evidence>
<reference evidence="2 3" key="1">
    <citation type="submission" date="2018-12" db="EMBL/GenBank/DDBJ databases">
        <authorList>
            <person name="Criscuolo A."/>
        </authorList>
    </citation>
    <scope>NUCLEOTIDE SEQUENCE [LARGE SCALE GENOMIC DNA]</scope>
    <source>
        <strain evidence="2">ACIP1116281</strain>
    </source>
</reference>
<dbReference type="RefSeq" id="WP_126148646.1">
    <property type="nucleotide sequence ID" value="NZ_JBHTMH010000002.1"/>
</dbReference>
<keyword evidence="1" id="KW-0472">Membrane</keyword>
<name>A0A3S4DMS9_9HYPH</name>
<accession>A0A3S4DMS9</accession>
<keyword evidence="1" id="KW-1133">Transmembrane helix</keyword>
<evidence type="ECO:0000256" key="1">
    <source>
        <dbReference type="SAM" id="Phobius"/>
    </source>
</evidence>
<dbReference type="Pfam" id="PF03597">
    <property type="entry name" value="FixS"/>
    <property type="match status" value="1"/>
</dbReference>
<dbReference type="PANTHER" id="PTHR41532">
    <property type="entry name" value="FIXS PROTEIN"/>
    <property type="match status" value="1"/>
</dbReference>
<keyword evidence="3" id="KW-1185">Reference proteome</keyword>
<proteinExistence type="predicted"/>
<dbReference type="PANTHER" id="PTHR41532:SF1">
    <property type="entry name" value="FIXS PROTEIN"/>
    <property type="match status" value="1"/>
</dbReference>
<dbReference type="EMBL" id="UZWD01000004">
    <property type="protein sequence ID" value="VDS03035.1"/>
    <property type="molecule type" value="Genomic_DNA"/>
</dbReference>
<dbReference type="OrthoDB" id="9802763at2"/>
<organism evidence="2 3">
    <name type="scientific">Devosia equisanguinis</name>
    <dbReference type="NCBI Taxonomy" id="2490941"/>
    <lineage>
        <taxon>Bacteria</taxon>
        <taxon>Pseudomonadati</taxon>
        <taxon>Pseudomonadota</taxon>
        <taxon>Alphaproteobacteria</taxon>
        <taxon>Hyphomicrobiales</taxon>
        <taxon>Devosiaceae</taxon>
        <taxon>Devosia</taxon>
    </lineage>
</organism>
<feature type="transmembrane region" description="Helical" evidence="1">
    <location>
        <begin position="6"/>
        <end position="26"/>
    </location>
</feature>
<keyword evidence="1" id="KW-0812">Transmembrane</keyword>
<dbReference type="NCBIfam" id="TIGR00847">
    <property type="entry name" value="ccoS"/>
    <property type="match status" value="1"/>
</dbReference>
<dbReference type="Proteomes" id="UP000268844">
    <property type="component" value="Unassembled WGS sequence"/>
</dbReference>
<protein>
    <submittedName>
        <fullName evidence="2">Cytochrome oxidase maturation protein cbb3-type</fullName>
    </submittedName>
</protein>
<sequence>MQVLGFLIPVAIFLGFMGLLAFFWAVRTGQYEDLDGSGERILFDEEQNDDQAR</sequence>
<evidence type="ECO:0000313" key="2">
    <source>
        <dbReference type="EMBL" id="VDS03035.1"/>
    </source>
</evidence>